<dbReference type="SUPFAM" id="SSF52799">
    <property type="entry name" value="(Phosphotyrosine protein) phosphatases II"/>
    <property type="match status" value="1"/>
</dbReference>
<accession>A0A6J6BT36</accession>
<dbReference type="InterPro" id="IPR000387">
    <property type="entry name" value="Tyr_Pase_dom"/>
</dbReference>
<dbReference type="Gene3D" id="3.90.190.10">
    <property type="entry name" value="Protein tyrosine phosphatase superfamily"/>
    <property type="match status" value="1"/>
</dbReference>
<dbReference type="InterPro" id="IPR000340">
    <property type="entry name" value="Dual-sp_phosphatase_cat-dom"/>
</dbReference>
<name>A0A6J6BT36_9ZZZZ</name>
<reference evidence="2" key="1">
    <citation type="submission" date="2020-05" db="EMBL/GenBank/DDBJ databases">
        <authorList>
            <person name="Chiriac C."/>
            <person name="Salcher M."/>
            <person name="Ghai R."/>
            <person name="Kavagutti S V."/>
        </authorList>
    </citation>
    <scope>NUCLEOTIDE SEQUENCE</scope>
</reference>
<dbReference type="PROSITE" id="PS50056">
    <property type="entry name" value="TYR_PHOSPHATASE_2"/>
    <property type="match status" value="1"/>
</dbReference>
<feature type="domain" description="Tyrosine specific protein phosphatases" evidence="1">
    <location>
        <begin position="82"/>
        <end position="149"/>
    </location>
</feature>
<evidence type="ECO:0000259" key="1">
    <source>
        <dbReference type="PROSITE" id="PS50056"/>
    </source>
</evidence>
<sequence length="159" mass="18212">MAFDSDGFIEPPLESEILPRLWMGGTHEDETLTRVRRLHSVGDRKFFDAVVTLDSNSAPMGWLVKEFRFGFPDAALDLDHAAELERIADWAYTEWKAGGTVLIRCQAGLNRSGLVTALILLRDRMKLEEVLRVIRSVRGDYALSNSHFVEYLEKWKSER</sequence>
<dbReference type="InterPro" id="IPR029021">
    <property type="entry name" value="Prot-tyrosine_phosphatase-like"/>
</dbReference>
<dbReference type="Pfam" id="PF00782">
    <property type="entry name" value="DSPc"/>
    <property type="match status" value="1"/>
</dbReference>
<organism evidence="2">
    <name type="scientific">freshwater metagenome</name>
    <dbReference type="NCBI Taxonomy" id="449393"/>
    <lineage>
        <taxon>unclassified sequences</taxon>
        <taxon>metagenomes</taxon>
        <taxon>ecological metagenomes</taxon>
    </lineage>
</organism>
<protein>
    <submittedName>
        <fullName evidence="2">Unannotated protein</fullName>
    </submittedName>
</protein>
<dbReference type="AlphaFoldDB" id="A0A6J6BT36"/>
<dbReference type="EMBL" id="CAEZSC010000088">
    <property type="protein sequence ID" value="CAB4542301.1"/>
    <property type="molecule type" value="Genomic_DNA"/>
</dbReference>
<gene>
    <name evidence="2" type="ORF">UFOPK1380_01121</name>
</gene>
<evidence type="ECO:0000313" key="2">
    <source>
        <dbReference type="EMBL" id="CAB4542301.1"/>
    </source>
</evidence>
<proteinExistence type="predicted"/>